<feature type="transmembrane region" description="Helical" evidence="2">
    <location>
        <begin position="404"/>
        <end position="424"/>
    </location>
</feature>
<dbReference type="InterPro" id="IPR021840">
    <property type="entry name" value="DUF3433"/>
</dbReference>
<evidence type="ECO:0000313" key="3">
    <source>
        <dbReference type="EMBL" id="EFX03775.1"/>
    </source>
</evidence>
<feature type="transmembrane region" description="Helical" evidence="2">
    <location>
        <begin position="445"/>
        <end position="467"/>
    </location>
</feature>
<dbReference type="eggNOG" id="ENOG502QVZG">
    <property type="taxonomic scope" value="Eukaryota"/>
</dbReference>
<evidence type="ECO:0000256" key="2">
    <source>
        <dbReference type="SAM" id="Phobius"/>
    </source>
</evidence>
<sequence length="950" mass="104707">MDLNGSQWTTDPVSQSISSTEGRPQAQPQQLSHRISSLSDFSDYDSFDIYQSAVLIHHQDSRPQLRGRESLVSFAASNADNSPDVYSTNNDAQRHPGTASPLRHAPQTTSSRSSNAPSVPIVSTRTVGHRHLPKSNLQISSSYDTIIEEDGRDSIDMATLLHNAAPIAHHPSSLSSEPYTSLARRDLENEDVIKGVDVPFDMASYLKPVTSHDATFVKRLQEQEAKGKLTLGLGAGFQPGTKMSESELLATSPTVSREGNVSLFQASSLRRTLSKRESYAPASPLTALPLPALAFKLKRQDTVKALAQNEANRRGEIVEVIMEEDGDTSYGGDVTGLDVNGAASKVDLSVFSGPDVGNDTTVTSDISGTKSSRLLITAQSLPMRRQTTQVFYPQPDWKPFSMRWPYLLMLILLSVGLGLGQELVYRMSLRHPIVKFNSPSEISGISYFSVKFAPTIITVLFGVLWQITDFEVKRLEAFYQLSKDTGSAADESINVDYVIFFAFFRPFRALYCRHYAVAVSSVASLLAVSLVPTLGAAAIVLTPDRKTRMENPRGEKQVLISGVWSRTLTATCFVIAALGCLLFWLLRSRRSGLLSDVRGIAGLASMAVVSHIMTDFKGMDVATHEDIHRKLRGHRYVLRNSTLAPLDNEDGAISKLEQKRDSDRYRENHLSKNPHPLMLRAHGCIPFIVGILLFAGLVPAVLFTPSGALAEHAPWLLTALAVSIKLGWGGLETSVRMMEPYYILSRRHAPAKTLTLDYTAMPFLWVALQALTNGHLLVFFLGVGTVMAELLTVLVTSLATVEGGSFTVSRGNDKDSSNAESGEETALSFWVTLGLSSFILTYMSVVALVAFVRRRRPFMPRQPNTIASVLAFIHQSRLLYTFVGTSKMSNAEMLHKLEQEDNTYGLGWFEGRDGQTHCGVDQEELTSSYKVGYDYTRSNQPWIERPAEWL</sequence>
<reference evidence="3 4" key="1">
    <citation type="journal article" date="2011" name="Proc. Natl. Acad. Sci. U.S.A.">
        <title>Genome and transcriptome analyses of the mountain pine beetle-fungal symbiont Grosmannia clavigera, a lodgepole pine pathogen.</title>
        <authorList>
            <person name="DiGuistini S."/>
            <person name="Wang Y."/>
            <person name="Liao N.Y."/>
            <person name="Taylor G."/>
            <person name="Tanguay P."/>
            <person name="Feau N."/>
            <person name="Henrissat B."/>
            <person name="Chan S.K."/>
            <person name="Hesse-Orce U."/>
            <person name="Alamouti S.M."/>
            <person name="Tsui C.K.M."/>
            <person name="Docking R.T."/>
            <person name="Levasseur A."/>
            <person name="Haridas S."/>
            <person name="Robertson G."/>
            <person name="Birol I."/>
            <person name="Holt R.A."/>
            <person name="Marra M.A."/>
            <person name="Hamelin R.C."/>
            <person name="Hirst M."/>
            <person name="Jones S.J.M."/>
            <person name="Bohlmann J."/>
            <person name="Breuil C."/>
        </authorList>
    </citation>
    <scope>NUCLEOTIDE SEQUENCE [LARGE SCALE GENOMIC DNA]</scope>
    <source>
        <strain evidence="4">kw1407 / UAMH 11150</strain>
    </source>
</reference>
<feature type="transmembrane region" description="Helical" evidence="2">
    <location>
        <begin position="829"/>
        <end position="852"/>
    </location>
</feature>
<gene>
    <name evidence="3" type="ORF">CMQ_703</name>
</gene>
<dbReference type="HOGENOM" id="CLU_004027_0_1_1"/>
<dbReference type="STRING" id="655863.F0XEP2"/>
<feature type="region of interest" description="Disordered" evidence="1">
    <location>
        <begin position="76"/>
        <end position="120"/>
    </location>
</feature>
<dbReference type="PANTHER" id="PTHR37544">
    <property type="entry name" value="SPRAY-RELATED"/>
    <property type="match status" value="1"/>
</dbReference>
<dbReference type="PANTHER" id="PTHR37544:SF3">
    <property type="entry name" value="SPRAY"/>
    <property type="match status" value="1"/>
</dbReference>
<feature type="transmembrane region" description="Helical" evidence="2">
    <location>
        <begin position="515"/>
        <end position="542"/>
    </location>
</feature>
<feature type="transmembrane region" description="Helical" evidence="2">
    <location>
        <begin position="563"/>
        <end position="586"/>
    </location>
</feature>
<feature type="region of interest" description="Disordered" evidence="1">
    <location>
        <begin position="1"/>
        <end position="34"/>
    </location>
</feature>
<feature type="transmembrane region" description="Helical" evidence="2">
    <location>
        <begin position="715"/>
        <end position="731"/>
    </location>
</feature>
<feature type="compositionally biased region" description="Polar residues" evidence="1">
    <location>
        <begin position="106"/>
        <end position="120"/>
    </location>
</feature>
<evidence type="ECO:0000256" key="1">
    <source>
        <dbReference type="SAM" id="MobiDB-lite"/>
    </source>
</evidence>
<organism evidence="4">
    <name type="scientific">Grosmannia clavigera (strain kw1407 / UAMH 11150)</name>
    <name type="common">Blue stain fungus</name>
    <name type="synonym">Graphiocladiella clavigera</name>
    <dbReference type="NCBI Taxonomy" id="655863"/>
    <lineage>
        <taxon>Eukaryota</taxon>
        <taxon>Fungi</taxon>
        <taxon>Dikarya</taxon>
        <taxon>Ascomycota</taxon>
        <taxon>Pezizomycotina</taxon>
        <taxon>Sordariomycetes</taxon>
        <taxon>Sordariomycetidae</taxon>
        <taxon>Ophiostomatales</taxon>
        <taxon>Ophiostomataceae</taxon>
        <taxon>Leptographium</taxon>
    </lineage>
</organism>
<proteinExistence type="predicted"/>
<dbReference type="Pfam" id="PF11915">
    <property type="entry name" value="DUF3433"/>
    <property type="match status" value="2"/>
</dbReference>
<dbReference type="InParanoid" id="F0XEP2"/>
<dbReference type="Proteomes" id="UP000007796">
    <property type="component" value="Unassembled WGS sequence"/>
</dbReference>
<dbReference type="AlphaFoldDB" id="F0XEP2"/>
<dbReference type="GeneID" id="25980529"/>
<dbReference type="RefSeq" id="XP_014173257.1">
    <property type="nucleotide sequence ID" value="XM_014317782.1"/>
</dbReference>
<name>F0XEP2_GROCL</name>
<keyword evidence="2" id="KW-1133">Transmembrane helix</keyword>
<dbReference type="OrthoDB" id="3248909at2759"/>
<keyword evidence="4" id="KW-1185">Reference proteome</keyword>
<accession>F0XEP2</accession>
<keyword evidence="2" id="KW-0472">Membrane</keyword>
<dbReference type="EMBL" id="GL629765">
    <property type="protein sequence ID" value="EFX03775.1"/>
    <property type="molecule type" value="Genomic_DNA"/>
</dbReference>
<evidence type="ECO:0000313" key="4">
    <source>
        <dbReference type="Proteomes" id="UP000007796"/>
    </source>
</evidence>
<feature type="compositionally biased region" description="Polar residues" evidence="1">
    <location>
        <begin position="76"/>
        <end position="91"/>
    </location>
</feature>
<protein>
    <submittedName>
        <fullName evidence="3">Uncharacterized protein</fullName>
    </submittedName>
</protein>
<feature type="transmembrane region" description="Helical" evidence="2">
    <location>
        <begin position="679"/>
        <end position="703"/>
    </location>
</feature>
<keyword evidence="2" id="KW-0812">Transmembrane</keyword>